<dbReference type="SMART" id="SM01054">
    <property type="entry name" value="CaM_binding"/>
    <property type="match status" value="1"/>
</dbReference>
<protein>
    <submittedName>
        <fullName evidence="3">Plant calmodulin-binding domain-containing protein</fullName>
    </submittedName>
</protein>
<dbReference type="Pfam" id="PF07839">
    <property type="entry name" value="CaM_binding"/>
    <property type="match status" value="1"/>
</dbReference>
<organism evidence="3 4">
    <name type="scientific">Carex littledalei</name>
    <dbReference type="NCBI Taxonomy" id="544730"/>
    <lineage>
        <taxon>Eukaryota</taxon>
        <taxon>Viridiplantae</taxon>
        <taxon>Streptophyta</taxon>
        <taxon>Embryophyta</taxon>
        <taxon>Tracheophyta</taxon>
        <taxon>Spermatophyta</taxon>
        <taxon>Magnoliopsida</taxon>
        <taxon>Liliopsida</taxon>
        <taxon>Poales</taxon>
        <taxon>Cyperaceae</taxon>
        <taxon>Cyperoideae</taxon>
        <taxon>Cariceae</taxon>
        <taxon>Carex</taxon>
        <taxon>Carex subgen. Euthyceras</taxon>
    </lineage>
</organism>
<feature type="region of interest" description="Disordered" evidence="1">
    <location>
        <begin position="388"/>
        <end position="436"/>
    </location>
</feature>
<accession>A0A833QVW6</accession>
<feature type="region of interest" description="Disordered" evidence="1">
    <location>
        <begin position="1"/>
        <end position="39"/>
    </location>
</feature>
<dbReference type="PANTHER" id="PTHR33349:SF41">
    <property type="entry name" value="EMB|CAB62594.1"/>
    <property type="match status" value="1"/>
</dbReference>
<gene>
    <name evidence="3" type="ORF">FCM35_KLT01616</name>
</gene>
<evidence type="ECO:0000313" key="3">
    <source>
        <dbReference type="EMBL" id="KAF3333925.1"/>
    </source>
</evidence>
<feature type="compositionally biased region" description="Low complexity" evidence="1">
    <location>
        <begin position="352"/>
        <end position="367"/>
    </location>
</feature>
<dbReference type="Proteomes" id="UP000623129">
    <property type="component" value="Unassembled WGS sequence"/>
</dbReference>
<dbReference type="EMBL" id="SWLB01000010">
    <property type="protein sequence ID" value="KAF3333925.1"/>
    <property type="molecule type" value="Genomic_DNA"/>
</dbReference>
<feature type="domain" description="Calmodulin-binding" evidence="2">
    <location>
        <begin position="431"/>
        <end position="552"/>
    </location>
</feature>
<evidence type="ECO:0000259" key="2">
    <source>
        <dbReference type="SMART" id="SM01054"/>
    </source>
</evidence>
<dbReference type="InterPro" id="IPR012417">
    <property type="entry name" value="CaM-bd_dom_pln"/>
</dbReference>
<keyword evidence="4" id="KW-1185">Reference proteome</keyword>
<evidence type="ECO:0000313" key="4">
    <source>
        <dbReference type="Proteomes" id="UP000623129"/>
    </source>
</evidence>
<evidence type="ECO:0000256" key="1">
    <source>
        <dbReference type="SAM" id="MobiDB-lite"/>
    </source>
</evidence>
<comment type="caution">
    <text evidence="3">The sequence shown here is derived from an EMBL/GenBank/DDBJ whole genome shotgun (WGS) entry which is preliminary data.</text>
</comment>
<proteinExistence type="predicted"/>
<feature type="compositionally biased region" description="Low complexity" evidence="1">
    <location>
        <begin position="18"/>
        <end position="34"/>
    </location>
</feature>
<dbReference type="OrthoDB" id="766386at2759"/>
<dbReference type="PANTHER" id="PTHR33349">
    <property type="entry name" value="EMB|CAB62594.1"/>
    <property type="match status" value="1"/>
</dbReference>
<feature type="compositionally biased region" description="Low complexity" evidence="1">
    <location>
        <begin position="398"/>
        <end position="409"/>
    </location>
</feature>
<reference evidence="3" key="1">
    <citation type="submission" date="2020-01" db="EMBL/GenBank/DDBJ databases">
        <title>Genome sequence of Kobresia littledalei, the first chromosome-level genome in the family Cyperaceae.</title>
        <authorList>
            <person name="Qu G."/>
        </authorList>
    </citation>
    <scope>NUCLEOTIDE SEQUENCE</scope>
    <source>
        <strain evidence="3">C.B.Clarke</strain>
        <tissue evidence="3">Leaf</tissue>
    </source>
</reference>
<dbReference type="AlphaFoldDB" id="A0A833QVW6"/>
<sequence length="563" mass="61711">MSGEFTKKAPITHRRRYSTLGTGSNSSTSPPITNAKPIPNYLKAPVSSCHDLCKYGHQHTSESKWRPPVRPKQRGNCGIRGVVLNPELRVSGKKETLRKQEILKGNISPPQEDIFVDKEATFVEDATFDAPRDRIQIEMLEEKVFDLSDASSIHEITISDEEPSVNSSPVLSRHVSAPLAEESSEDSLSMKVVVSDPDGMHDHALTSDRDLVAEISPSKEESVKMVEMTKNAKVTRINGSESRKGKRGEIIIKNFEREKVNEVSLKTNVTRKRNAVPKDGTVKKPDASIQPIPREKKAMPLINKPRLPNNSTTRPIKVEGEVKVIRPVQQPVLLKPPMKSLRKLKKCAGPTSSLVNNPNSSGGSVSNAENTKEKTIYMIEAKQEVAPGRNQVKKGSYKGKLSSASSSSFSEKDCTGKKKVVAQSYPKPPLPPHKMGFRRGKVINVQAETNVLTRIKFRRAKSGNVINRGEGGTGVSKVARKKRVTGSFGVTVSTPPTGTQAVLLRHQDSPRDKNGAARSLFNHVIEETASKLAETRKSKVKALVGAFETVISLQEKSTVCSSS</sequence>
<dbReference type="GO" id="GO:0005516">
    <property type="term" value="F:calmodulin binding"/>
    <property type="evidence" value="ECO:0007669"/>
    <property type="project" value="InterPro"/>
</dbReference>
<feature type="region of interest" description="Disordered" evidence="1">
    <location>
        <begin position="347"/>
        <end position="369"/>
    </location>
</feature>
<name>A0A833QVW6_9POAL</name>